<dbReference type="PANTHER" id="PTHR10146:SF14">
    <property type="entry name" value="PYRIDOXAL PHOSPHATE HOMEOSTASIS PROTEIN"/>
    <property type="match status" value="1"/>
</dbReference>
<dbReference type="NCBIfam" id="TIGR00044">
    <property type="entry name" value="YggS family pyridoxal phosphate-dependent enzyme"/>
    <property type="match status" value="1"/>
</dbReference>
<accession>R7VGV4</accession>
<reference evidence="8" key="1">
    <citation type="submission" date="2012-12" db="EMBL/GenBank/DDBJ databases">
        <authorList>
            <person name="Hellsten U."/>
            <person name="Grimwood J."/>
            <person name="Chapman J.A."/>
            <person name="Shapiro H."/>
            <person name="Aerts A."/>
            <person name="Otillar R.P."/>
            <person name="Terry A.Y."/>
            <person name="Boore J.L."/>
            <person name="Simakov O."/>
            <person name="Marletaz F."/>
            <person name="Cho S.-J."/>
            <person name="Edsinger-Gonzales E."/>
            <person name="Havlak P."/>
            <person name="Kuo D.-H."/>
            <person name="Larsson T."/>
            <person name="Lv J."/>
            <person name="Arendt D."/>
            <person name="Savage R."/>
            <person name="Osoegawa K."/>
            <person name="de Jong P."/>
            <person name="Lindberg D.R."/>
            <person name="Seaver E.C."/>
            <person name="Weisblat D.A."/>
            <person name="Putnam N.H."/>
            <person name="Grigoriev I.V."/>
            <person name="Rokhsar D.S."/>
        </authorList>
    </citation>
    <scope>NUCLEOTIDE SEQUENCE</scope>
    <source>
        <strain evidence="8">I ESC-2004</strain>
    </source>
</reference>
<feature type="domain" description="Alanine racemase N-terminal" evidence="5">
    <location>
        <begin position="32"/>
        <end position="244"/>
    </location>
</feature>
<dbReference type="Gene3D" id="3.20.20.10">
    <property type="entry name" value="Alanine racemase"/>
    <property type="match status" value="1"/>
</dbReference>
<dbReference type="InterPro" id="IPR011078">
    <property type="entry name" value="PyrdxlP_homeostasis"/>
</dbReference>
<keyword evidence="8" id="KW-1185">Reference proteome</keyword>
<dbReference type="HOGENOM" id="CLU_059988_2_1_1"/>
<evidence type="ECO:0000313" key="6">
    <source>
        <dbReference type="EMBL" id="ELU14925.1"/>
    </source>
</evidence>
<dbReference type="FunFam" id="3.20.20.10:FF:000007">
    <property type="entry name" value="Pyridoxal phosphate homeostasis protein"/>
    <property type="match status" value="1"/>
</dbReference>
<dbReference type="GO" id="GO:0030170">
    <property type="term" value="F:pyridoxal phosphate binding"/>
    <property type="evidence" value="ECO:0007669"/>
    <property type="project" value="UniProtKB-UniRule"/>
</dbReference>
<reference evidence="7" key="3">
    <citation type="submission" date="2015-06" db="UniProtKB">
        <authorList>
            <consortium name="EnsemblMetazoa"/>
        </authorList>
    </citation>
    <scope>IDENTIFICATION</scope>
</reference>
<dbReference type="EMBL" id="KB294182">
    <property type="protein sequence ID" value="ELU14925.1"/>
    <property type="molecule type" value="Genomic_DNA"/>
</dbReference>
<comment type="cofactor">
    <cofactor evidence="3">
        <name>pyridoxal 5'-phosphate</name>
        <dbReference type="ChEBI" id="CHEBI:597326"/>
    </cofactor>
</comment>
<evidence type="ECO:0000256" key="4">
    <source>
        <dbReference type="RuleBase" id="RU004514"/>
    </source>
</evidence>
<dbReference type="HAMAP" id="MF_02087">
    <property type="entry name" value="PLP_homeostasis"/>
    <property type="match status" value="1"/>
</dbReference>
<dbReference type="PIRSF" id="PIRSF004848">
    <property type="entry name" value="YBL036c_PLPDEIII"/>
    <property type="match status" value="1"/>
</dbReference>
<dbReference type="InterPro" id="IPR001608">
    <property type="entry name" value="Ala_racemase_N"/>
</dbReference>
<reference evidence="6 8" key="2">
    <citation type="journal article" date="2013" name="Nature">
        <title>Insights into bilaterian evolution from three spiralian genomes.</title>
        <authorList>
            <person name="Simakov O."/>
            <person name="Marletaz F."/>
            <person name="Cho S.J."/>
            <person name="Edsinger-Gonzales E."/>
            <person name="Havlak P."/>
            <person name="Hellsten U."/>
            <person name="Kuo D.H."/>
            <person name="Larsson T."/>
            <person name="Lv J."/>
            <person name="Arendt D."/>
            <person name="Savage R."/>
            <person name="Osoegawa K."/>
            <person name="de Jong P."/>
            <person name="Grimwood J."/>
            <person name="Chapman J.A."/>
            <person name="Shapiro H."/>
            <person name="Aerts A."/>
            <person name="Otillar R.P."/>
            <person name="Terry A.Y."/>
            <person name="Boore J.L."/>
            <person name="Grigoriev I.V."/>
            <person name="Lindberg D.R."/>
            <person name="Seaver E.C."/>
            <person name="Weisblat D.A."/>
            <person name="Putnam N.H."/>
            <person name="Rokhsar D.S."/>
        </authorList>
    </citation>
    <scope>NUCLEOTIDE SEQUENCE</scope>
    <source>
        <strain evidence="6 8">I ESC-2004</strain>
    </source>
</reference>
<gene>
    <name evidence="6" type="ORF">CAPTEDRAFT_138840</name>
</gene>
<evidence type="ECO:0000256" key="1">
    <source>
        <dbReference type="ARBA" id="ARBA00022898"/>
    </source>
</evidence>
<feature type="modified residue" description="N6-(pyridoxal phosphate)lysine" evidence="2 3">
    <location>
        <position position="41"/>
    </location>
</feature>
<dbReference type="PANTHER" id="PTHR10146">
    <property type="entry name" value="PROLINE SYNTHETASE CO-TRANSCRIBED BACTERIAL HOMOLOG PROTEIN"/>
    <property type="match status" value="1"/>
</dbReference>
<dbReference type="CDD" id="cd06822">
    <property type="entry name" value="PLPDE_III_YBL036c_euk"/>
    <property type="match status" value="1"/>
</dbReference>
<dbReference type="InterPro" id="IPR029066">
    <property type="entry name" value="PLP-binding_barrel"/>
</dbReference>
<sequence>MADNIDICRNLKSVLERMAVACSARPKELQHIQPRLVAVTKTKPVSMVKDAYACGQRHFGENYVNELLEKSADQELIEKCPEIHWHFIGHLQRNKVNKVLAVPNLYMVETIDSEKLASACNAAWERLENPHRLKVMVQINTSEEKNKHGVRAKEALDLAAFVRNHCPQLELAGFMTIGAFDHDLSKGPNPDFQNLIKIKDTVCSALKLDPLTTELSMGMSNDFEHAIINGSSNVRVGSTLFGARVVKKALETTQGNETSEKSTN</sequence>
<protein>
    <recommendedName>
        <fullName evidence="2">Pyridoxal phosphate homeostasis protein</fullName>
        <shortName evidence="2">PLP homeostasis protein</shortName>
    </recommendedName>
</protein>
<dbReference type="AlphaFoldDB" id="R7VGV4"/>
<proteinExistence type="inferred from homology"/>
<keyword evidence="1 2" id="KW-0663">Pyridoxal phosphate</keyword>
<organism evidence="6">
    <name type="scientific">Capitella teleta</name>
    <name type="common">Polychaete worm</name>
    <dbReference type="NCBI Taxonomy" id="283909"/>
    <lineage>
        <taxon>Eukaryota</taxon>
        <taxon>Metazoa</taxon>
        <taxon>Spiralia</taxon>
        <taxon>Lophotrochozoa</taxon>
        <taxon>Annelida</taxon>
        <taxon>Polychaeta</taxon>
        <taxon>Sedentaria</taxon>
        <taxon>Scolecida</taxon>
        <taxon>Capitellidae</taxon>
        <taxon>Capitella</taxon>
    </lineage>
</organism>
<evidence type="ECO:0000313" key="8">
    <source>
        <dbReference type="Proteomes" id="UP000014760"/>
    </source>
</evidence>
<dbReference type="OrthoDB" id="1915887at2759"/>
<dbReference type="Proteomes" id="UP000014760">
    <property type="component" value="Unassembled WGS sequence"/>
</dbReference>
<evidence type="ECO:0000259" key="5">
    <source>
        <dbReference type="Pfam" id="PF01168"/>
    </source>
</evidence>
<comment type="similarity">
    <text evidence="2 4">Belongs to the pyridoxal phosphate-binding protein YggS/PROSC family.</text>
</comment>
<evidence type="ECO:0000256" key="2">
    <source>
        <dbReference type="HAMAP-Rule" id="MF_03225"/>
    </source>
</evidence>
<dbReference type="Pfam" id="PF01168">
    <property type="entry name" value="Ala_racemase_N"/>
    <property type="match status" value="1"/>
</dbReference>
<dbReference type="PROSITE" id="PS01211">
    <property type="entry name" value="UPF0001"/>
    <property type="match status" value="1"/>
</dbReference>
<dbReference type="OMA" id="PLEWHMI"/>
<dbReference type="SUPFAM" id="SSF51419">
    <property type="entry name" value="PLP-binding barrel"/>
    <property type="match status" value="1"/>
</dbReference>
<dbReference type="EMBL" id="AMQN01004690">
    <property type="status" value="NOT_ANNOTATED_CDS"/>
    <property type="molecule type" value="Genomic_DNA"/>
</dbReference>
<evidence type="ECO:0000313" key="7">
    <source>
        <dbReference type="EnsemblMetazoa" id="CapteP138840"/>
    </source>
</evidence>
<name>R7VGV4_CAPTE</name>
<dbReference type="FunCoup" id="R7VGV4">
    <property type="interactions" value="846"/>
</dbReference>
<dbReference type="STRING" id="283909.R7VGV4"/>
<comment type="function">
    <text evidence="2">Pyridoxal 5'-phosphate (PLP)-binding protein, which may be involved in intracellular homeostatic regulation of pyridoxal 5'-phosphate (PLP), the active form of vitamin B6.</text>
</comment>
<evidence type="ECO:0000256" key="3">
    <source>
        <dbReference type="PIRSR" id="PIRSR004848-1"/>
    </source>
</evidence>
<dbReference type="EnsemblMetazoa" id="CapteT138840">
    <property type="protein sequence ID" value="CapteP138840"/>
    <property type="gene ID" value="CapteG138840"/>
</dbReference>